<evidence type="ECO:0000256" key="1">
    <source>
        <dbReference type="SAM" id="MobiDB-lite"/>
    </source>
</evidence>
<keyword evidence="2" id="KW-0472">Membrane</keyword>
<sequence length="120" mass="12938">MTSPADELDKRVLSADSSTSTDPSSDGGFFSNILTPGSSLNPTFLLLLDGAFGLLLVVLFALFVITHWNVHLLFLMVIEGCLWASVKWFVHELQQVQTQDSKPGSGAGSATEKSPKPKTE</sequence>
<feature type="region of interest" description="Disordered" evidence="1">
    <location>
        <begin position="1"/>
        <end position="28"/>
    </location>
</feature>
<dbReference type="InterPro" id="IPR013945">
    <property type="entry name" value="Pkr1"/>
</dbReference>
<dbReference type="Proteomes" id="UP000029665">
    <property type="component" value="Unassembled WGS sequence"/>
</dbReference>
<protein>
    <submittedName>
        <fullName evidence="3">Uncharacterized protein</fullName>
    </submittedName>
</protein>
<dbReference type="PANTHER" id="PTHR28251">
    <property type="entry name" value="V-TYPE ATPASE ASSEMBLY FACTOR PKR1"/>
    <property type="match status" value="1"/>
</dbReference>
<keyword evidence="2" id="KW-1133">Transmembrane helix</keyword>
<proteinExistence type="predicted"/>
<dbReference type="OrthoDB" id="9626941at2759"/>
<evidence type="ECO:0000313" key="3">
    <source>
        <dbReference type="EMBL" id="CDO74113.1"/>
    </source>
</evidence>
<organism evidence="3 4">
    <name type="scientific">Pycnoporus cinnabarinus</name>
    <name type="common">Cinnabar-red polypore</name>
    <name type="synonym">Trametes cinnabarina</name>
    <dbReference type="NCBI Taxonomy" id="5643"/>
    <lineage>
        <taxon>Eukaryota</taxon>
        <taxon>Fungi</taxon>
        <taxon>Dikarya</taxon>
        <taxon>Basidiomycota</taxon>
        <taxon>Agaricomycotina</taxon>
        <taxon>Agaricomycetes</taxon>
        <taxon>Polyporales</taxon>
        <taxon>Polyporaceae</taxon>
        <taxon>Trametes</taxon>
    </lineage>
</organism>
<evidence type="ECO:0000313" key="4">
    <source>
        <dbReference type="Proteomes" id="UP000029665"/>
    </source>
</evidence>
<feature type="compositionally biased region" description="Low complexity" evidence="1">
    <location>
        <begin position="14"/>
        <end position="26"/>
    </location>
</feature>
<keyword evidence="4" id="KW-1185">Reference proteome</keyword>
<keyword evidence="2" id="KW-0812">Transmembrane</keyword>
<feature type="transmembrane region" description="Helical" evidence="2">
    <location>
        <begin position="44"/>
        <end position="65"/>
    </location>
</feature>
<gene>
    <name evidence="3" type="ORF">BN946_scf185043.g163</name>
</gene>
<dbReference type="Pfam" id="PF08636">
    <property type="entry name" value="Pkr1"/>
    <property type="match status" value="1"/>
</dbReference>
<evidence type="ECO:0000256" key="2">
    <source>
        <dbReference type="SAM" id="Phobius"/>
    </source>
</evidence>
<reference evidence="3" key="1">
    <citation type="submission" date="2014-01" db="EMBL/GenBank/DDBJ databases">
        <title>The genome of the white-rot fungus Pycnoporus cinnabarinus: a basidiomycete model with a versatile arsenal for lignocellulosic biomass breakdown.</title>
        <authorList>
            <person name="Levasseur A."/>
            <person name="Lomascolo A."/>
            <person name="Ruiz-Duenas F.J."/>
            <person name="Uzan E."/>
            <person name="Piumi F."/>
            <person name="Kues U."/>
            <person name="Ram A.F.J."/>
            <person name="Murat C."/>
            <person name="Haon M."/>
            <person name="Benoit I."/>
            <person name="Arfi Y."/>
            <person name="Chevret D."/>
            <person name="Drula E."/>
            <person name="Kwon M.J."/>
            <person name="Gouret P."/>
            <person name="Lesage-Meessen L."/>
            <person name="Lombard V."/>
            <person name="Mariette J."/>
            <person name="Noirot C."/>
            <person name="Park J."/>
            <person name="Patyshakuliyeva A."/>
            <person name="Wieneger R.A.B."/>
            <person name="Wosten H.A.B."/>
            <person name="Martin F."/>
            <person name="Coutinho P.M."/>
            <person name="de Vries R."/>
            <person name="Martinez A.T."/>
            <person name="Klopp C."/>
            <person name="Pontarotti P."/>
            <person name="Henrissat B."/>
            <person name="Record E."/>
        </authorList>
    </citation>
    <scope>NUCLEOTIDE SEQUENCE [LARGE SCALE GENOMIC DNA]</scope>
    <source>
        <strain evidence="3">BRFM137</strain>
    </source>
</reference>
<dbReference type="GO" id="GO:0005789">
    <property type="term" value="C:endoplasmic reticulum membrane"/>
    <property type="evidence" value="ECO:0007669"/>
    <property type="project" value="TreeGrafter"/>
</dbReference>
<dbReference type="GO" id="GO:0070072">
    <property type="term" value="P:vacuolar proton-transporting V-type ATPase complex assembly"/>
    <property type="evidence" value="ECO:0007669"/>
    <property type="project" value="InterPro"/>
</dbReference>
<name>A0A060SNT3_PYCCI</name>
<dbReference type="PANTHER" id="PTHR28251:SF1">
    <property type="entry name" value="V-TYPE ATPASE ASSEMBLY FACTOR PKR1"/>
    <property type="match status" value="1"/>
</dbReference>
<dbReference type="AlphaFoldDB" id="A0A060SNT3"/>
<dbReference type="HOGENOM" id="CLU_068499_2_0_1"/>
<accession>A0A060SNT3</accession>
<comment type="caution">
    <text evidence="3">The sequence shown here is derived from an EMBL/GenBank/DDBJ whole genome shotgun (WGS) entry which is preliminary data.</text>
</comment>
<dbReference type="OMA" id="NTANEPG"/>
<dbReference type="EMBL" id="CCBP010000125">
    <property type="protein sequence ID" value="CDO74113.1"/>
    <property type="molecule type" value="Genomic_DNA"/>
</dbReference>
<feature type="region of interest" description="Disordered" evidence="1">
    <location>
        <begin position="97"/>
        <end position="120"/>
    </location>
</feature>